<dbReference type="AlphaFoldDB" id="A0A263BV84"/>
<proteinExistence type="predicted"/>
<keyword evidence="1" id="KW-0472">Membrane</keyword>
<dbReference type="NCBIfam" id="TIGR02848">
    <property type="entry name" value="spore_III_AC"/>
    <property type="match status" value="1"/>
</dbReference>
<dbReference type="InterPro" id="IPR025664">
    <property type="entry name" value="Spore_III_AC/AD"/>
</dbReference>
<reference evidence="3" key="1">
    <citation type="submission" date="2017-08" db="EMBL/GenBank/DDBJ databases">
        <authorList>
            <person name="Huang Z."/>
        </authorList>
    </citation>
    <scope>NUCLEOTIDE SEQUENCE [LARGE SCALE GENOMIC DNA]</scope>
    <source>
        <strain evidence="3">SA5d-4</strain>
    </source>
</reference>
<dbReference type="Proteomes" id="UP000217083">
    <property type="component" value="Unassembled WGS sequence"/>
</dbReference>
<gene>
    <name evidence="2" type="primary">spoIIIAC</name>
    <name evidence="2" type="ORF">CIB95_04485</name>
</gene>
<accession>A0A263BV84</accession>
<keyword evidence="1" id="KW-1133">Transmembrane helix</keyword>
<feature type="transmembrane region" description="Helical" evidence="1">
    <location>
        <begin position="7"/>
        <end position="25"/>
    </location>
</feature>
<keyword evidence="1" id="KW-0812">Transmembrane</keyword>
<reference evidence="2 3" key="2">
    <citation type="submission" date="2017-09" db="EMBL/GenBank/DDBJ databases">
        <title>Bacillus patelloidae sp. nov., isolated from the intestinal tract of a marine limpet.</title>
        <authorList>
            <person name="Liu R."/>
            <person name="Dong C."/>
            <person name="Shao Z."/>
        </authorList>
    </citation>
    <scope>NUCLEOTIDE SEQUENCE [LARGE SCALE GENOMIC DNA]</scope>
    <source>
        <strain evidence="2 3">SA5d-4</strain>
    </source>
</reference>
<comment type="caution">
    <text evidence="2">The sequence shown here is derived from an EMBL/GenBank/DDBJ whole genome shotgun (WGS) entry which is preliminary data.</text>
</comment>
<feature type="transmembrane region" description="Helical" evidence="1">
    <location>
        <begin position="31"/>
        <end position="51"/>
    </location>
</feature>
<evidence type="ECO:0000256" key="1">
    <source>
        <dbReference type="SAM" id="Phobius"/>
    </source>
</evidence>
<dbReference type="RefSeq" id="WP_094922483.1">
    <property type="nucleotide sequence ID" value="NZ_NPIA01000002.1"/>
</dbReference>
<protein>
    <submittedName>
        <fullName evidence="2">Stage III sporulation protein AC</fullName>
    </submittedName>
</protein>
<dbReference type="Pfam" id="PF06686">
    <property type="entry name" value="SpoIIIAC"/>
    <property type="match status" value="1"/>
</dbReference>
<keyword evidence="3" id="KW-1185">Reference proteome</keyword>
<sequence>MDITTVFQIAGLGIVLAMIATVLKAADKNEFVQWITLIGFIFVLFKVATLLEDLFQKIQSVFLFSG</sequence>
<evidence type="ECO:0000313" key="3">
    <source>
        <dbReference type="Proteomes" id="UP000217083"/>
    </source>
</evidence>
<dbReference type="InterPro" id="IPR009570">
    <property type="entry name" value="Spore_III_AC"/>
</dbReference>
<evidence type="ECO:0000313" key="2">
    <source>
        <dbReference type="EMBL" id="OZM57634.1"/>
    </source>
</evidence>
<name>A0A263BV84_9BACI</name>
<dbReference type="EMBL" id="NPIA01000002">
    <property type="protein sequence ID" value="OZM57634.1"/>
    <property type="molecule type" value="Genomic_DNA"/>
</dbReference>
<organism evidence="2 3">
    <name type="scientific">Lottiidibacillus patelloidae</name>
    <dbReference type="NCBI Taxonomy" id="2670334"/>
    <lineage>
        <taxon>Bacteria</taxon>
        <taxon>Bacillati</taxon>
        <taxon>Bacillota</taxon>
        <taxon>Bacilli</taxon>
        <taxon>Bacillales</taxon>
        <taxon>Bacillaceae</taxon>
        <taxon>Lottiidibacillus</taxon>
    </lineage>
</organism>